<comment type="catalytic activity">
    <reaction evidence="11 12">
        <text>5-O-(1-carboxyvinyl)-3-phosphoshikimate = chorismate + phosphate</text>
        <dbReference type="Rhea" id="RHEA:21020"/>
        <dbReference type="ChEBI" id="CHEBI:29748"/>
        <dbReference type="ChEBI" id="CHEBI:43474"/>
        <dbReference type="ChEBI" id="CHEBI:57701"/>
        <dbReference type="EC" id="4.2.3.5"/>
    </reaction>
</comment>
<dbReference type="AlphaFoldDB" id="A0A933LQL4"/>
<keyword evidence="8 11" id="KW-0521">NADP</keyword>
<evidence type="ECO:0000256" key="9">
    <source>
        <dbReference type="ARBA" id="ARBA00023141"/>
    </source>
</evidence>
<dbReference type="GO" id="GO:0005829">
    <property type="term" value="C:cytosol"/>
    <property type="evidence" value="ECO:0007669"/>
    <property type="project" value="TreeGrafter"/>
</dbReference>
<comment type="similarity">
    <text evidence="2 11 12">Belongs to the chorismate synthase family.</text>
</comment>
<dbReference type="PROSITE" id="PS00787">
    <property type="entry name" value="CHORISMATE_SYNTHASE_1"/>
    <property type="match status" value="1"/>
</dbReference>
<gene>
    <name evidence="11 13" type="primary">aroC</name>
    <name evidence="13" type="ORF">HY730_03585</name>
</gene>
<evidence type="ECO:0000256" key="7">
    <source>
        <dbReference type="ARBA" id="ARBA00022827"/>
    </source>
</evidence>
<comment type="pathway">
    <text evidence="1 11 12">Metabolic intermediate biosynthesis; chorismate biosynthesis; chorismate from D-erythrose 4-phosphate and phosphoenolpyruvate: step 7/7.</text>
</comment>
<feature type="binding site" evidence="11">
    <location>
        <position position="54"/>
    </location>
    <ligand>
        <name>NADP(+)</name>
        <dbReference type="ChEBI" id="CHEBI:58349"/>
    </ligand>
</feature>
<dbReference type="PIRSF" id="PIRSF001456">
    <property type="entry name" value="Chorismate_synth"/>
    <property type="match status" value="1"/>
</dbReference>
<feature type="binding site" evidence="11">
    <location>
        <position position="48"/>
    </location>
    <ligand>
        <name>NADP(+)</name>
        <dbReference type="ChEBI" id="CHEBI:58349"/>
    </ligand>
</feature>
<protein>
    <recommendedName>
        <fullName evidence="3 11">Chorismate synthase</fullName>
        <shortName evidence="11">CS</shortName>
        <ecNumber evidence="3 11">4.2.3.5</ecNumber>
    </recommendedName>
    <alternativeName>
        <fullName evidence="11">5-enolpyruvylshikimate-3-phosphate phospholyase</fullName>
    </alternativeName>
</protein>
<keyword evidence="4 11" id="KW-0028">Amino-acid biosynthesis</keyword>
<dbReference type="Proteomes" id="UP000772181">
    <property type="component" value="Unassembled WGS sequence"/>
</dbReference>
<comment type="cofactor">
    <cofactor evidence="11 12">
        <name>FMNH2</name>
        <dbReference type="ChEBI" id="CHEBI:57618"/>
    </cofactor>
    <text evidence="11 12">Reduced FMN (FMNH(2)).</text>
</comment>
<dbReference type="PROSITE" id="PS00788">
    <property type="entry name" value="CHORISMATE_SYNTHASE_2"/>
    <property type="match status" value="1"/>
</dbReference>
<dbReference type="GO" id="GO:0009423">
    <property type="term" value="P:chorismate biosynthetic process"/>
    <property type="evidence" value="ECO:0007669"/>
    <property type="project" value="UniProtKB-UniRule"/>
</dbReference>
<evidence type="ECO:0000256" key="8">
    <source>
        <dbReference type="ARBA" id="ARBA00022857"/>
    </source>
</evidence>
<dbReference type="CDD" id="cd07304">
    <property type="entry name" value="Chorismate_synthase"/>
    <property type="match status" value="1"/>
</dbReference>
<feature type="binding site" evidence="11">
    <location>
        <position position="282"/>
    </location>
    <ligand>
        <name>FMN</name>
        <dbReference type="ChEBI" id="CHEBI:58210"/>
    </ligand>
</feature>
<dbReference type="InterPro" id="IPR000453">
    <property type="entry name" value="Chorismate_synth"/>
</dbReference>
<dbReference type="EMBL" id="JACQWF010000159">
    <property type="protein sequence ID" value="MBI4595442.1"/>
    <property type="molecule type" value="Genomic_DNA"/>
</dbReference>
<keyword evidence="9 11" id="KW-0057">Aromatic amino acid biosynthesis</keyword>
<evidence type="ECO:0000256" key="12">
    <source>
        <dbReference type="RuleBase" id="RU000605"/>
    </source>
</evidence>
<comment type="caution">
    <text evidence="13">The sequence shown here is derived from an EMBL/GenBank/DDBJ whole genome shotgun (WGS) entry which is preliminary data.</text>
</comment>
<dbReference type="PROSITE" id="PS00789">
    <property type="entry name" value="CHORISMATE_SYNTHASE_3"/>
    <property type="match status" value="1"/>
</dbReference>
<dbReference type="InterPro" id="IPR020541">
    <property type="entry name" value="Chorismate_synthase_CS"/>
</dbReference>
<organism evidence="13 14">
    <name type="scientific">Tectimicrobiota bacterium</name>
    <dbReference type="NCBI Taxonomy" id="2528274"/>
    <lineage>
        <taxon>Bacteria</taxon>
        <taxon>Pseudomonadati</taxon>
        <taxon>Nitrospinota/Tectimicrobiota group</taxon>
        <taxon>Candidatus Tectimicrobiota</taxon>
    </lineage>
</organism>
<evidence type="ECO:0000256" key="10">
    <source>
        <dbReference type="ARBA" id="ARBA00023239"/>
    </source>
</evidence>
<dbReference type="GO" id="GO:0010181">
    <property type="term" value="F:FMN binding"/>
    <property type="evidence" value="ECO:0007669"/>
    <property type="project" value="TreeGrafter"/>
</dbReference>
<accession>A0A933LQL4</accession>
<evidence type="ECO:0000256" key="2">
    <source>
        <dbReference type="ARBA" id="ARBA00008014"/>
    </source>
</evidence>
<feature type="binding site" evidence="11">
    <location>
        <begin position="297"/>
        <end position="301"/>
    </location>
    <ligand>
        <name>FMN</name>
        <dbReference type="ChEBI" id="CHEBI:58210"/>
    </ligand>
</feature>
<dbReference type="GO" id="GO:0009073">
    <property type="term" value="P:aromatic amino acid family biosynthetic process"/>
    <property type="evidence" value="ECO:0007669"/>
    <property type="project" value="UniProtKB-KW"/>
</dbReference>
<evidence type="ECO:0000256" key="11">
    <source>
        <dbReference type="HAMAP-Rule" id="MF_00300"/>
    </source>
</evidence>
<dbReference type="InterPro" id="IPR035904">
    <property type="entry name" value="Chorismate_synth_AroC_sf"/>
</dbReference>
<evidence type="ECO:0000256" key="5">
    <source>
        <dbReference type="ARBA" id="ARBA00022630"/>
    </source>
</evidence>
<keyword evidence="6 11" id="KW-0288">FMN</keyword>
<reference evidence="13" key="1">
    <citation type="submission" date="2020-07" db="EMBL/GenBank/DDBJ databases">
        <title>Huge and variable diversity of episymbiotic CPR bacteria and DPANN archaea in groundwater ecosystems.</title>
        <authorList>
            <person name="He C.Y."/>
            <person name="Keren R."/>
            <person name="Whittaker M."/>
            <person name="Farag I.F."/>
            <person name="Doudna J."/>
            <person name="Cate J.H.D."/>
            <person name="Banfield J.F."/>
        </authorList>
    </citation>
    <scope>NUCLEOTIDE SEQUENCE</scope>
    <source>
        <strain evidence="13">NC_groundwater_1482_Ag_S-0.65um_47_24</strain>
    </source>
</reference>
<dbReference type="GO" id="GO:0008652">
    <property type="term" value="P:amino acid biosynthetic process"/>
    <property type="evidence" value="ECO:0007669"/>
    <property type="project" value="UniProtKB-KW"/>
</dbReference>
<dbReference type="PANTHER" id="PTHR21085">
    <property type="entry name" value="CHORISMATE SYNTHASE"/>
    <property type="match status" value="1"/>
</dbReference>
<dbReference type="SUPFAM" id="SSF103263">
    <property type="entry name" value="Chorismate synthase, AroC"/>
    <property type="match status" value="1"/>
</dbReference>
<dbReference type="Gene3D" id="3.60.150.10">
    <property type="entry name" value="Chorismate synthase AroC"/>
    <property type="match status" value="1"/>
</dbReference>
<feature type="binding site" evidence="11">
    <location>
        <position position="323"/>
    </location>
    <ligand>
        <name>FMN</name>
        <dbReference type="ChEBI" id="CHEBI:58210"/>
    </ligand>
</feature>
<keyword evidence="10 11" id="KW-0456">Lyase</keyword>
<evidence type="ECO:0000256" key="4">
    <source>
        <dbReference type="ARBA" id="ARBA00022605"/>
    </source>
</evidence>
<proteinExistence type="inferred from homology"/>
<evidence type="ECO:0000313" key="13">
    <source>
        <dbReference type="EMBL" id="MBI4595442.1"/>
    </source>
</evidence>
<sequence length="360" mass="38734">MSGNSIGALFKVTTWGESHGSAIGVVVDGCPAGLELNETDIQKELDRRRPGQSKYATPRKEADQVEILSGVFEGKTTGTPLAMLVYNRDSINAQYEKIKNTFRPGHADFTYHVKYGHRDFRGGGRSSGRETVSRVAAGAIAKKILSHFGIQIRGFTRRIGKTEIREVIWEEIEKNPLYCPDPDATKAMISEIEEALREGDSLGGIVEVWASGVPAGLGEPVFDKLDADLAKALVSLGAVKGIEFGLGFALSGLRGSESNDELCLKEGGKIGTRTNNAGGIVGGISNGEDIVLRIAVKPTPSISKSQNSVSAEGQPMTLKVEGRHDPVICPRIVPVAEAMVALILVDHLFRSKVNRMDRIV</sequence>
<comment type="caution">
    <text evidence="11">Lacks conserved residue(s) required for the propagation of feature annotation.</text>
</comment>
<dbReference type="FunFam" id="3.60.150.10:FF:000002">
    <property type="entry name" value="Chorismate synthase"/>
    <property type="match status" value="1"/>
</dbReference>
<name>A0A933LQL4_UNCTE</name>
<dbReference type="HAMAP" id="MF_00300">
    <property type="entry name" value="Chorismate_synth"/>
    <property type="match status" value="1"/>
</dbReference>
<dbReference type="PANTHER" id="PTHR21085:SF0">
    <property type="entry name" value="CHORISMATE SYNTHASE"/>
    <property type="match status" value="1"/>
</dbReference>
<feature type="binding site" evidence="11">
    <location>
        <begin position="125"/>
        <end position="127"/>
    </location>
    <ligand>
        <name>FMN</name>
        <dbReference type="ChEBI" id="CHEBI:58210"/>
    </ligand>
</feature>
<dbReference type="Pfam" id="PF01264">
    <property type="entry name" value="Chorismate_synt"/>
    <property type="match status" value="1"/>
</dbReference>
<comment type="subunit">
    <text evidence="11">Homotetramer.</text>
</comment>
<evidence type="ECO:0000256" key="6">
    <source>
        <dbReference type="ARBA" id="ARBA00022643"/>
    </source>
</evidence>
<comment type="function">
    <text evidence="11">Catalyzes the anti-1,4-elimination of the C-3 phosphate and the C-6 proR hydrogen from 5-enolpyruvylshikimate-3-phosphate (EPSP) to yield chorismate, which is the branch point compound that serves as the starting substrate for the three terminal pathways of aromatic amino acid biosynthesis. This reaction introduces a second double bond into the aromatic ring system.</text>
</comment>
<dbReference type="EC" id="4.2.3.5" evidence="3 11"/>
<dbReference type="NCBIfam" id="TIGR00033">
    <property type="entry name" value="aroC"/>
    <property type="match status" value="1"/>
</dbReference>
<dbReference type="GO" id="GO:0004107">
    <property type="term" value="F:chorismate synthase activity"/>
    <property type="evidence" value="ECO:0007669"/>
    <property type="project" value="UniProtKB-UniRule"/>
</dbReference>
<evidence type="ECO:0000313" key="14">
    <source>
        <dbReference type="Proteomes" id="UP000772181"/>
    </source>
</evidence>
<evidence type="ECO:0000256" key="1">
    <source>
        <dbReference type="ARBA" id="ARBA00005044"/>
    </source>
</evidence>
<keyword evidence="5 11" id="KW-0285">Flavoprotein</keyword>
<keyword evidence="7 11" id="KW-0274">FAD</keyword>
<dbReference type="NCBIfam" id="NF003793">
    <property type="entry name" value="PRK05382.1"/>
    <property type="match status" value="1"/>
</dbReference>
<evidence type="ECO:0000256" key="3">
    <source>
        <dbReference type="ARBA" id="ARBA00013036"/>
    </source>
</evidence>